<reference evidence="5 6" key="1">
    <citation type="submission" date="2013-09" db="EMBL/GenBank/DDBJ databases">
        <authorList>
            <person name="Durkin A.S."/>
            <person name="Haft D.R."/>
            <person name="McCorrison J."/>
            <person name="Torralba M."/>
            <person name="Gillis M."/>
            <person name="Haft D.H."/>
            <person name="Methe B."/>
            <person name="Sutton G."/>
            <person name="Nelson K.E."/>
        </authorList>
    </citation>
    <scope>NUCLEOTIDE SEQUENCE [LARGE SCALE GENOMIC DNA]</scope>
    <source>
        <strain evidence="5 6">BV3C16-1</strain>
    </source>
</reference>
<dbReference type="EMBL" id="AWXA01000014">
    <property type="protein sequence ID" value="ERT60810.1"/>
    <property type="molecule type" value="Genomic_DNA"/>
</dbReference>
<dbReference type="CDD" id="cd02209">
    <property type="entry name" value="cupin_XRE_C"/>
    <property type="match status" value="1"/>
</dbReference>
<dbReference type="InterPro" id="IPR011051">
    <property type="entry name" value="RmlC_Cupin_sf"/>
</dbReference>
<dbReference type="InterPro" id="IPR050807">
    <property type="entry name" value="TransReg_Diox_bact_type"/>
</dbReference>
<dbReference type="Gene3D" id="2.60.120.10">
    <property type="entry name" value="Jelly Rolls"/>
    <property type="match status" value="1"/>
</dbReference>
<dbReference type="SUPFAM" id="SSF51182">
    <property type="entry name" value="RmlC-like cupins"/>
    <property type="match status" value="1"/>
</dbReference>
<feature type="domain" description="HTH cro/C1-type" evidence="4">
    <location>
        <begin position="22"/>
        <end position="76"/>
    </location>
</feature>
<evidence type="ECO:0000256" key="1">
    <source>
        <dbReference type="ARBA" id="ARBA00023015"/>
    </source>
</evidence>
<name>U7UNC2_9FIRM</name>
<dbReference type="GO" id="GO:0003677">
    <property type="term" value="F:DNA binding"/>
    <property type="evidence" value="ECO:0007669"/>
    <property type="project" value="UniProtKB-KW"/>
</dbReference>
<dbReference type="eggNOG" id="COG1396">
    <property type="taxonomic scope" value="Bacteria"/>
</dbReference>
<sequence length="193" mass="22202">MWKMEKNLFIDDDPTREIGKVLKKIRFERELTLDNVSALTGVSKAMLGQIERGVSIPTVSVLWKISKGLQISLSTLLNDQVQDYKAVEIMKDLKPVYDENKQMILYTVFPFNPVNGFEYFYIILQPGAKHPSEPHRSASEEYIIVTEGTLTLQLEQQVFTLAAPAKINFHANISHCYENRTDKNVVFQNIMKY</sequence>
<dbReference type="InterPro" id="IPR001387">
    <property type="entry name" value="Cro/C1-type_HTH"/>
</dbReference>
<dbReference type="PANTHER" id="PTHR46797:SF23">
    <property type="entry name" value="HTH-TYPE TRANSCRIPTIONAL REGULATOR SUTR"/>
    <property type="match status" value="1"/>
</dbReference>
<dbReference type="AlphaFoldDB" id="U7UNC2"/>
<evidence type="ECO:0000256" key="3">
    <source>
        <dbReference type="ARBA" id="ARBA00023163"/>
    </source>
</evidence>
<keyword evidence="2 5" id="KW-0238">DNA-binding</keyword>
<dbReference type="SMART" id="SM00530">
    <property type="entry name" value="HTH_XRE"/>
    <property type="match status" value="1"/>
</dbReference>
<dbReference type="PANTHER" id="PTHR46797">
    <property type="entry name" value="HTH-TYPE TRANSCRIPTIONAL REGULATOR"/>
    <property type="match status" value="1"/>
</dbReference>
<evidence type="ECO:0000313" key="5">
    <source>
        <dbReference type="EMBL" id="ERT60810.1"/>
    </source>
</evidence>
<dbReference type="eggNOG" id="COG1917">
    <property type="taxonomic scope" value="Bacteria"/>
</dbReference>
<dbReference type="Pfam" id="PF01381">
    <property type="entry name" value="HTH_3"/>
    <property type="match status" value="1"/>
</dbReference>
<dbReference type="Gene3D" id="1.10.260.40">
    <property type="entry name" value="lambda repressor-like DNA-binding domains"/>
    <property type="match status" value="1"/>
</dbReference>
<dbReference type="STRING" id="1111454.HMPREF1250_0228"/>
<dbReference type="Pfam" id="PF07883">
    <property type="entry name" value="Cupin_2"/>
    <property type="match status" value="1"/>
</dbReference>
<comment type="caution">
    <text evidence="5">The sequence shown here is derived from an EMBL/GenBank/DDBJ whole genome shotgun (WGS) entry which is preliminary data.</text>
</comment>
<dbReference type="Proteomes" id="UP000017090">
    <property type="component" value="Unassembled WGS sequence"/>
</dbReference>
<dbReference type="CDD" id="cd00093">
    <property type="entry name" value="HTH_XRE"/>
    <property type="match status" value="1"/>
</dbReference>
<proteinExistence type="predicted"/>
<evidence type="ECO:0000313" key="6">
    <source>
        <dbReference type="Proteomes" id="UP000017090"/>
    </source>
</evidence>
<accession>U7UNC2</accession>
<dbReference type="InterPro" id="IPR013096">
    <property type="entry name" value="Cupin_2"/>
</dbReference>
<keyword evidence="3" id="KW-0804">Transcription</keyword>
<dbReference type="GO" id="GO:0003700">
    <property type="term" value="F:DNA-binding transcription factor activity"/>
    <property type="evidence" value="ECO:0007669"/>
    <property type="project" value="TreeGrafter"/>
</dbReference>
<gene>
    <name evidence="5" type="ORF">HMPREF1250_0228</name>
</gene>
<dbReference type="PATRIC" id="fig|1111454.3.peg.738"/>
<dbReference type="GO" id="GO:0005829">
    <property type="term" value="C:cytosol"/>
    <property type="evidence" value="ECO:0007669"/>
    <property type="project" value="TreeGrafter"/>
</dbReference>
<evidence type="ECO:0000259" key="4">
    <source>
        <dbReference type="PROSITE" id="PS50943"/>
    </source>
</evidence>
<organism evidence="5 6">
    <name type="scientific">Megasphaera vaginalis</name>
    <name type="common">ex Srinivasan et al. 2021</name>
    <dbReference type="NCBI Taxonomy" id="1111454"/>
    <lineage>
        <taxon>Bacteria</taxon>
        <taxon>Bacillati</taxon>
        <taxon>Bacillota</taxon>
        <taxon>Negativicutes</taxon>
        <taxon>Veillonellales</taxon>
        <taxon>Veillonellaceae</taxon>
        <taxon>Megasphaera</taxon>
    </lineage>
</organism>
<protein>
    <submittedName>
        <fullName evidence="5">DNA-binding helix-turn-helix protein</fullName>
    </submittedName>
</protein>
<dbReference type="InterPro" id="IPR010982">
    <property type="entry name" value="Lambda_DNA-bd_dom_sf"/>
</dbReference>
<dbReference type="InterPro" id="IPR014710">
    <property type="entry name" value="RmlC-like_jellyroll"/>
</dbReference>
<dbReference type="SUPFAM" id="SSF47413">
    <property type="entry name" value="lambda repressor-like DNA-binding domains"/>
    <property type="match status" value="1"/>
</dbReference>
<dbReference type="PROSITE" id="PS50943">
    <property type="entry name" value="HTH_CROC1"/>
    <property type="match status" value="1"/>
</dbReference>
<evidence type="ECO:0000256" key="2">
    <source>
        <dbReference type="ARBA" id="ARBA00023125"/>
    </source>
</evidence>
<keyword evidence="1" id="KW-0805">Transcription regulation</keyword>
<keyword evidence="6" id="KW-1185">Reference proteome</keyword>